<feature type="compositionally biased region" description="Pro residues" evidence="1">
    <location>
        <begin position="75"/>
        <end position="90"/>
    </location>
</feature>
<organism evidence="3 4">
    <name type="scientific">Lolium multiflorum</name>
    <name type="common">Italian ryegrass</name>
    <name type="synonym">Lolium perenne subsp. multiflorum</name>
    <dbReference type="NCBI Taxonomy" id="4521"/>
    <lineage>
        <taxon>Eukaryota</taxon>
        <taxon>Viridiplantae</taxon>
        <taxon>Streptophyta</taxon>
        <taxon>Embryophyta</taxon>
        <taxon>Tracheophyta</taxon>
        <taxon>Spermatophyta</taxon>
        <taxon>Magnoliopsida</taxon>
        <taxon>Liliopsida</taxon>
        <taxon>Poales</taxon>
        <taxon>Poaceae</taxon>
        <taxon>BOP clade</taxon>
        <taxon>Pooideae</taxon>
        <taxon>Poodae</taxon>
        <taxon>Poeae</taxon>
        <taxon>Poeae Chloroplast Group 2 (Poeae type)</taxon>
        <taxon>Loliodinae</taxon>
        <taxon>Loliinae</taxon>
        <taxon>Lolium</taxon>
    </lineage>
</organism>
<evidence type="ECO:0000259" key="2">
    <source>
        <dbReference type="SMART" id="SM00256"/>
    </source>
</evidence>
<dbReference type="SUPFAM" id="SSF81383">
    <property type="entry name" value="F-box domain"/>
    <property type="match status" value="1"/>
</dbReference>
<protein>
    <recommendedName>
        <fullName evidence="2">F-box domain-containing protein</fullName>
    </recommendedName>
</protein>
<evidence type="ECO:0000256" key="1">
    <source>
        <dbReference type="SAM" id="MobiDB-lite"/>
    </source>
</evidence>
<feature type="domain" description="F-box" evidence="2">
    <location>
        <begin position="122"/>
        <end position="162"/>
    </location>
</feature>
<reference evidence="3" key="1">
    <citation type="submission" date="2023-07" db="EMBL/GenBank/DDBJ databases">
        <title>A chromosome-level genome assembly of Lolium multiflorum.</title>
        <authorList>
            <person name="Chen Y."/>
            <person name="Copetti D."/>
            <person name="Kolliker R."/>
            <person name="Studer B."/>
        </authorList>
    </citation>
    <scope>NUCLEOTIDE SEQUENCE</scope>
    <source>
        <strain evidence="3">02402/16</strain>
        <tissue evidence="3">Leaf</tissue>
    </source>
</reference>
<dbReference type="NCBIfam" id="TIGR01640">
    <property type="entry name" value="F_box_assoc_1"/>
    <property type="match status" value="1"/>
</dbReference>
<evidence type="ECO:0000313" key="4">
    <source>
        <dbReference type="Proteomes" id="UP001231189"/>
    </source>
</evidence>
<feature type="compositionally biased region" description="Low complexity" evidence="1">
    <location>
        <begin position="91"/>
        <end position="105"/>
    </location>
</feature>
<gene>
    <name evidence="3" type="ORF">QYE76_033760</name>
</gene>
<comment type="caution">
    <text evidence="3">The sequence shown here is derived from an EMBL/GenBank/DDBJ whole genome shotgun (WGS) entry which is preliminary data.</text>
</comment>
<accession>A0AAD8QWR1</accession>
<dbReference type="AlphaFoldDB" id="A0AAD8QWR1"/>
<dbReference type="SMART" id="SM00256">
    <property type="entry name" value="FBOX"/>
    <property type="match status" value="1"/>
</dbReference>
<dbReference type="Pfam" id="PF08268">
    <property type="entry name" value="FBA_3"/>
    <property type="match status" value="1"/>
</dbReference>
<proteinExistence type="predicted"/>
<keyword evidence="4" id="KW-1185">Reference proteome</keyword>
<dbReference type="InterPro" id="IPR013187">
    <property type="entry name" value="F-box-assoc_dom_typ3"/>
</dbReference>
<evidence type="ECO:0000313" key="3">
    <source>
        <dbReference type="EMBL" id="KAK1610087.1"/>
    </source>
</evidence>
<name>A0AAD8QWR1_LOLMU</name>
<dbReference type="InterPro" id="IPR011043">
    <property type="entry name" value="Gal_Oxase/kelch_b-propeller"/>
</dbReference>
<dbReference type="Pfam" id="PF00646">
    <property type="entry name" value="F-box"/>
    <property type="match status" value="1"/>
</dbReference>
<dbReference type="EMBL" id="JAUUTY010000007">
    <property type="protein sequence ID" value="KAK1610087.1"/>
    <property type="molecule type" value="Genomic_DNA"/>
</dbReference>
<dbReference type="InterPro" id="IPR017451">
    <property type="entry name" value="F-box-assoc_interact_dom"/>
</dbReference>
<sequence length="420" mass="47214">MEAQMEEDEENDEAEEDDEAEEEEEDDDDDFEWSDRGTHYTSQFNSVRPDNLMQAQEAHQLTSHLLFLAASKQTRPPPPHSLPSPPPTGLPRPATGPASSSGAATMDPPCKQDEEESAPSSLPEELIEDIFARMPAKSAQRCRCLSRAWAATLSSRSFVDRHLLLANRRGSPRLLILPEHGSDTETTMHSWSPGHPMVVLRRDERLRNVVSVTTQCRGLVVLKSRSGLVQYSFDRDSSCNPDYYVCNPSTGQMTTLPRGKEAFGLFPHNHDVLGIGYDASIQKHKVVRLYCRGVLLPPACEIYVLNSSSGHWRPPFGAADRALPPGFARSLCTDQSVFAQGHLYWTAQPHRKSNSQRIIISFSISDEVFEILPPPPMDMFPCRITELDGCLCVFNNTDEYKHSYDIWVLRDHRAGTWDLH</sequence>
<dbReference type="InterPro" id="IPR001810">
    <property type="entry name" value="F-box_dom"/>
</dbReference>
<dbReference type="InterPro" id="IPR036047">
    <property type="entry name" value="F-box-like_dom_sf"/>
</dbReference>
<dbReference type="Proteomes" id="UP001231189">
    <property type="component" value="Unassembled WGS sequence"/>
</dbReference>
<dbReference type="PANTHER" id="PTHR31672:SF13">
    <property type="entry name" value="F-BOX PROTEIN CPR30-LIKE"/>
    <property type="match status" value="1"/>
</dbReference>
<feature type="region of interest" description="Disordered" evidence="1">
    <location>
        <begin position="1"/>
        <end position="122"/>
    </location>
</feature>
<feature type="compositionally biased region" description="Polar residues" evidence="1">
    <location>
        <begin position="39"/>
        <end position="63"/>
    </location>
</feature>
<dbReference type="InterPro" id="IPR050796">
    <property type="entry name" value="SCF_F-box_component"/>
</dbReference>
<dbReference type="PANTHER" id="PTHR31672">
    <property type="entry name" value="BNACNNG10540D PROTEIN"/>
    <property type="match status" value="1"/>
</dbReference>
<feature type="compositionally biased region" description="Acidic residues" evidence="1">
    <location>
        <begin position="1"/>
        <end position="32"/>
    </location>
</feature>
<dbReference type="Gene3D" id="1.20.1280.50">
    <property type="match status" value="1"/>
</dbReference>
<dbReference type="SUPFAM" id="SSF50965">
    <property type="entry name" value="Galactose oxidase, central domain"/>
    <property type="match status" value="1"/>
</dbReference>